<feature type="region of interest" description="Disordered" evidence="1">
    <location>
        <begin position="23"/>
        <end position="124"/>
    </location>
</feature>
<evidence type="ECO:0000313" key="2">
    <source>
        <dbReference type="EMBL" id="MBB3996331.1"/>
    </source>
</evidence>
<dbReference type="EMBL" id="JACIEK010000001">
    <property type="protein sequence ID" value="MBB3996331.1"/>
    <property type="molecule type" value="Genomic_DNA"/>
</dbReference>
<name>A0A7W6H1V7_9HYPH</name>
<protein>
    <submittedName>
        <fullName evidence="2">Uncharacterized protein</fullName>
    </submittedName>
</protein>
<sequence>MAPIASFFNRGGGGALTTASVADRQHMHGFSMPRPERRGGRATDRPSRFASIELSDEKGEAHAQIRTELPRRRPSSRLDAASRSLHGKGHYRFGVSPDLTTDGRARPENPASMIRFSPAIHPAR</sequence>
<dbReference type="Proteomes" id="UP000542776">
    <property type="component" value="Unassembled WGS sequence"/>
</dbReference>
<reference evidence="2 3" key="1">
    <citation type="submission" date="2020-08" db="EMBL/GenBank/DDBJ databases">
        <title>Genomic Encyclopedia of Type Strains, Phase IV (KMG-IV): sequencing the most valuable type-strain genomes for metagenomic binning, comparative biology and taxonomic classification.</title>
        <authorList>
            <person name="Goeker M."/>
        </authorList>
    </citation>
    <scope>NUCLEOTIDE SEQUENCE [LARGE SCALE GENOMIC DNA]</scope>
    <source>
        <strain evidence="2 3">DSM 102238</strain>
    </source>
</reference>
<evidence type="ECO:0000313" key="3">
    <source>
        <dbReference type="Proteomes" id="UP000542776"/>
    </source>
</evidence>
<accession>A0A7W6H1V7</accession>
<organism evidence="2 3">
    <name type="scientific">Aureimonas pseudogalii</name>
    <dbReference type="NCBI Taxonomy" id="1744844"/>
    <lineage>
        <taxon>Bacteria</taxon>
        <taxon>Pseudomonadati</taxon>
        <taxon>Pseudomonadota</taxon>
        <taxon>Alphaproteobacteria</taxon>
        <taxon>Hyphomicrobiales</taxon>
        <taxon>Aurantimonadaceae</taxon>
        <taxon>Aureimonas</taxon>
    </lineage>
</organism>
<gene>
    <name evidence="2" type="ORF">GGR04_000152</name>
</gene>
<dbReference type="AlphaFoldDB" id="A0A7W6H1V7"/>
<comment type="caution">
    <text evidence="2">The sequence shown here is derived from an EMBL/GenBank/DDBJ whole genome shotgun (WGS) entry which is preliminary data.</text>
</comment>
<dbReference type="RefSeq" id="WP_183196885.1">
    <property type="nucleotide sequence ID" value="NZ_JACIEK010000001.1"/>
</dbReference>
<evidence type="ECO:0000256" key="1">
    <source>
        <dbReference type="SAM" id="MobiDB-lite"/>
    </source>
</evidence>
<feature type="compositionally biased region" description="Basic and acidic residues" evidence="1">
    <location>
        <begin position="34"/>
        <end position="47"/>
    </location>
</feature>
<proteinExistence type="predicted"/>
<feature type="compositionally biased region" description="Basic and acidic residues" evidence="1">
    <location>
        <begin position="55"/>
        <end position="71"/>
    </location>
</feature>
<keyword evidence="3" id="KW-1185">Reference proteome</keyword>